<dbReference type="OrthoDB" id="2020799at2759"/>
<comment type="caution">
    <text evidence="1">The sequence shown here is derived from an EMBL/GenBank/DDBJ whole genome shotgun (WGS) entry which is preliminary data.</text>
</comment>
<proteinExistence type="predicted"/>
<dbReference type="InterPro" id="IPR009199">
    <property type="entry name" value="PhoPQ-act_pathogen-rel_PqaA"/>
</dbReference>
<evidence type="ECO:0000313" key="1">
    <source>
        <dbReference type="EMBL" id="CAE7256938.1"/>
    </source>
</evidence>
<dbReference type="InterPro" id="IPR029058">
    <property type="entry name" value="AB_hydrolase_fold"/>
</dbReference>
<protein>
    <submittedName>
        <fullName evidence="1">AprA protein</fullName>
    </submittedName>
</protein>
<dbReference type="EMBL" id="CAJNIZ010007301">
    <property type="protein sequence ID" value="CAE7256938.1"/>
    <property type="molecule type" value="Genomic_DNA"/>
</dbReference>
<gene>
    <name evidence="1" type="primary">aprA</name>
    <name evidence="1" type="ORF">SPIL2461_LOCUS5243</name>
</gene>
<dbReference type="AlphaFoldDB" id="A0A812M7Y0"/>
<sequence>PALAEEPSLQLLQQNLQLGRTPLQAATTPRLPSLIEGDLRKLLDGCSGWECLRRYVQQPDAHYGWKDSSIRLQGKVAGVNWQAALLQMTSQEWLPEEVSPSVWNHSLVVISPEQSKNKGWCLLYVALGFYGSSGASDSVKASDPDVQAAAEIAVAAGIPVVVLFNVPAELLTFKHSEYKGPMVEDGTLSYAWASFGRAPFGPWQPEPKLLLELPMTKAAVRALDTISDFARAESFPGLSSKMKFAVMGTSKRGHVCWHAASVDPRVRAIIPIAKALNMQDFVELTQKELGGLPQAVSAYAKTGMLERISESLQGQWFLNITDAYSYRERFAGLHKLVINAANDEYFVPDHTRVWWPALPDPKSHLMVPNSGHIIGKQQIQALAGPVSAFLIGVMQSQDGEKAALPRLSWKIQSTGAITAKLDKAGPAPSQVIFWQATTCNSKRRDFRLHNADTGESCRKCGHAGYPGCVNQAVAWSGSEVQQTDHRSLTWEASATPPSDGRWTAFFLTFHWPTGLKLSTEVSVMPVTLPFPDCPQKCVLRTV</sequence>
<dbReference type="SUPFAM" id="SSF53474">
    <property type="entry name" value="alpha/beta-Hydrolases"/>
    <property type="match status" value="1"/>
</dbReference>
<dbReference type="PANTHER" id="PTHR31497:SF0">
    <property type="entry name" value="AUTOCRINE PROLIFERATION REPRESSOR PROTEIN A"/>
    <property type="match status" value="1"/>
</dbReference>
<evidence type="ECO:0000313" key="2">
    <source>
        <dbReference type="Proteomes" id="UP000649617"/>
    </source>
</evidence>
<organism evidence="1 2">
    <name type="scientific">Symbiodinium pilosum</name>
    <name type="common">Dinoflagellate</name>
    <dbReference type="NCBI Taxonomy" id="2952"/>
    <lineage>
        <taxon>Eukaryota</taxon>
        <taxon>Sar</taxon>
        <taxon>Alveolata</taxon>
        <taxon>Dinophyceae</taxon>
        <taxon>Suessiales</taxon>
        <taxon>Symbiodiniaceae</taxon>
        <taxon>Symbiodinium</taxon>
    </lineage>
</organism>
<dbReference type="Pfam" id="PF10142">
    <property type="entry name" value="PhoPQ_related"/>
    <property type="match status" value="1"/>
</dbReference>
<feature type="non-terminal residue" evidence="1">
    <location>
        <position position="1"/>
    </location>
</feature>
<name>A0A812M7Y0_SYMPI</name>
<dbReference type="Gene3D" id="3.40.50.1820">
    <property type="entry name" value="alpha/beta hydrolase"/>
    <property type="match status" value="1"/>
</dbReference>
<dbReference type="Proteomes" id="UP000649617">
    <property type="component" value="Unassembled WGS sequence"/>
</dbReference>
<accession>A0A812M7Y0</accession>
<reference evidence="1" key="1">
    <citation type="submission" date="2021-02" db="EMBL/GenBank/DDBJ databases">
        <authorList>
            <person name="Dougan E. K."/>
            <person name="Rhodes N."/>
            <person name="Thang M."/>
            <person name="Chan C."/>
        </authorList>
    </citation>
    <scope>NUCLEOTIDE SEQUENCE</scope>
</reference>
<dbReference type="PANTHER" id="PTHR31497">
    <property type="entry name" value="AUTOCRINE PROLIFERATION REPRESSOR PROTEIN A"/>
    <property type="match status" value="1"/>
</dbReference>
<keyword evidence="2" id="KW-1185">Reference proteome</keyword>